<reference evidence="1 2" key="1">
    <citation type="submission" date="2019-07" db="EMBL/GenBank/DDBJ databases">
        <title>Salinicoccus cyprini sp. nov., isolated from gastro-intestinal tract of mirror carp, Cyprinus carpio var. specularis, collected from Gobind Sagar Reservoir, Himachal Pradesh, India.</title>
        <authorList>
            <person name="Talwar C."/>
            <person name="Singh A.K."/>
            <person name="Lal R."/>
            <person name="Negi R.K."/>
        </authorList>
    </citation>
    <scope>NUCLEOTIDE SEQUENCE [LARGE SCALE GENOMIC DNA]</scope>
    <source>
        <strain evidence="1 2">CT19</strain>
    </source>
</reference>
<keyword evidence="2" id="KW-1185">Reference proteome</keyword>
<dbReference type="AlphaFoldDB" id="A0A558AYS6"/>
<sequence length="244" mass="27820">MKFFGIDLAWTYKNETGICIIDEHGEVEQLESAIFSNEDIVEIIKAQGDEALTIAIDAPLIVNNESGGRRAESELMRSRINGHRLFAFNSSRGYLTRTFGEIRGETLIEAIKKAMPEIEVGFSWTDSNIVETFPTGICCGLFPDMFPIRYKKKRRLSFAQSCSDMDRLMDRFRLIEKTGEISGLMLKLDKGDLPYTRKRHKHIEDKVDAFLCAYGMYTIHRNTSYGQSFGTVDDGFILIPVKYL</sequence>
<accession>A0A558AYS6</accession>
<dbReference type="InterPro" id="IPR007362">
    <property type="entry name" value="DUF429"/>
</dbReference>
<organism evidence="1 2">
    <name type="scientific">Salinicoccus cyprini</name>
    <dbReference type="NCBI Taxonomy" id="2493691"/>
    <lineage>
        <taxon>Bacteria</taxon>
        <taxon>Bacillati</taxon>
        <taxon>Bacillota</taxon>
        <taxon>Bacilli</taxon>
        <taxon>Bacillales</taxon>
        <taxon>Staphylococcaceae</taxon>
        <taxon>Salinicoccus</taxon>
    </lineage>
</organism>
<dbReference type="Proteomes" id="UP000315103">
    <property type="component" value="Unassembled WGS sequence"/>
</dbReference>
<proteinExistence type="predicted"/>
<protein>
    <submittedName>
        <fullName evidence="1">DUF429 domain-containing protein</fullName>
    </submittedName>
</protein>
<dbReference type="RefSeq" id="WP_145285998.1">
    <property type="nucleotide sequence ID" value="NZ_VMSJ01000001.1"/>
</dbReference>
<dbReference type="OrthoDB" id="9813491at2"/>
<dbReference type="EMBL" id="VMSJ01000001">
    <property type="protein sequence ID" value="TVT29418.1"/>
    <property type="molecule type" value="Genomic_DNA"/>
</dbReference>
<dbReference type="Pfam" id="PF04250">
    <property type="entry name" value="DUF429"/>
    <property type="match status" value="1"/>
</dbReference>
<gene>
    <name evidence="1" type="ORF">FO441_03805</name>
</gene>
<comment type="caution">
    <text evidence="1">The sequence shown here is derived from an EMBL/GenBank/DDBJ whole genome shotgun (WGS) entry which is preliminary data.</text>
</comment>
<dbReference type="PIRSF" id="PIRSF018008">
    <property type="entry name" value="UCP018008"/>
    <property type="match status" value="1"/>
</dbReference>
<evidence type="ECO:0000313" key="2">
    <source>
        <dbReference type="Proteomes" id="UP000315103"/>
    </source>
</evidence>
<name>A0A558AYS6_9STAP</name>
<evidence type="ECO:0000313" key="1">
    <source>
        <dbReference type="EMBL" id="TVT29418.1"/>
    </source>
</evidence>
<dbReference type="InterPro" id="IPR008306">
    <property type="entry name" value="UCP018008"/>
</dbReference>